<feature type="repeat" description="TPR" evidence="1">
    <location>
        <begin position="594"/>
        <end position="627"/>
    </location>
</feature>
<dbReference type="PROSITE" id="PS50005">
    <property type="entry name" value="TPR"/>
    <property type="match status" value="2"/>
</dbReference>
<feature type="repeat" description="TPR" evidence="1">
    <location>
        <begin position="526"/>
        <end position="559"/>
    </location>
</feature>
<evidence type="ECO:0000259" key="2">
    <source>
        <dbReference type="Pfam" id="PF00685"/>
    </source>
</evidence>
<dbReference type="SUPFAM" id="SSF52540">
    <property type="entry name" value="P-loop containing nucleoside triphosphate hydrolases"/>
    <property type="match status" value="1"/>
</dbReference>
<proteinExistence type="predicted"/>
<evidence type="ECO:0000313" key="3">
    <source>
        <dbReference type="EMBL" id="GAA0873303.1"/>
    </source>
</evidence>
<dbReference type="InterPro" id="IPR017850">
    <property type="entry name" value="Alkaline_phosphatase_core_sf"/>
</dbReference>
<dbReference type="InterPro" id="IPR011990">
    <property type="entry name" value="TPR-like_helical_dom_sf"/>
</dbReference>
<dbReference type="SUPFAM" id="SSF48452">
    <property type="entry name" value="TPR-like"/>
    <property type="match status" value="1"/>
</dbReference>
<name>A0ABN1MJM6_9FLAO</name>
<keyword evidence="1" id="KW-0802">TPR repeat</keyword>
<dbReference type="InterPro" id="IPR027417">
    <property type="entry name" value="P-loop_NTPase"/>
</dbReference>
<dbReference type="InterPro" id="IPR019734">
    <property type="entry name" value="TPR_rpt"/>
</dbReference>
<dbReference type="Pfam" id="PF00685">
    <property type="entry name" value="Sulfotransfer_1"/>
    <property type="match status" value="1"/>
</dbReference>
<dbReference type="InterPro" id="IPR002591">
    <property type="entry name" value="Phosphodiest/P_Trfase"/>
</dbReference>
<dbReference type="PANTHER" id="PTHR10151">
    <property type="entry name" value="ECTONUCLEOTIDE PYROPHOSPHATASE/PHOSPHODIESTERASE"/>
    <property type="match status" value="1"/>
</dbReference>
<dbReference type="Gene3D" id="3.40.50.300">
    <property type="entry name" value="P-loop containing nucleotide triphosphate hydrolases"/>
    <property type="match status" value="1"/>
</dbReference>
<dbReference type="EMBL" id="BAAAFG010000016">
    <property type="protein sequence ID" value="GAA0873303.1"/>
    <property type="molecule type" value="Genomic_DNA"/>
</dbReference>
<reference evidence="3 4" key="1">
    <citation type="journal article" date="2019" name="Int. J. Syst. Evol. Microbiol.">
        <title>The Global Catalogue of Microorganisms (GCM) 10K type strain sequencing project: providing services to taxonomists for standard genome sequencing and annotation.</title>
        <authorList>
            <consortium name="The Broad Institute Genomics Platform"/>
            <consortium name="The Broad Institute Genome Sequencing Center for Infectious Disease"/>
            <person name="Wu L."/>
            <person name="Ma J."/>
        </authorList>
    </citation>
    <scope>NUCLEOTIDE SEQUENCE [LARGE SCALE GENOMIC DNA]</scope>
    <source>
        <strain evidence="3 4">JCM 16082</strain>
    </source>
</reference>
<dbReference type="Gene3D" id="1.25.40.10">
    <property type="entry name" value="Tetratricopeptide repeat domain"/>
    <property type="match status" value="1"/>
</dbReference>
<dbReference type="Pfam" id="PF13181">
    <property type="entry name" value="TPR_8"/>
    <property type="match status" value="1"/>
</dbReference>
<sequence>MNRKKLLLIGWDAADWKIIGSLLKSGHMPALKSLIDRGVYGNMSTLNPPYSPMLWSTVATGKTPDKHGVLGFVEVMPDMSGVRSVTTNSRKSRAVWNILHNQGFTSNVVGWWPSYPAEPINGVVVSDKFQKVSADPKKQTPIEPSTIHPQNMKDELKDLRMFPFEITKEHILPFFPLANKIDQEKDKGLKSFSKIMASNVSVHNAVTKLLRTTDWDFTAVYYDLIDHFCHSYMKFHPPKLDGITSELFEIYKDAIYGAYRFQDMMLARKLELIDADTTVIVMSDHGFESGYKRILNMPSVQAAPALEHRQFGIFVAAGPGIKKNEKVFGLGLVDIAPTILHHFGLAIGKDMDGKVLSEIYKDRITPTFVDSWDKLKGDFGEIEKEEGSSVLSDSEAMQQLIELGYIDSLDEDKEKAIFKTQSDLKHNLARVYLGQRNFIEAKKILNDLMNEDKLEEKGPVLMDLISLSIKSNEFLDAKRYLEDLKKSKTKVRYNLFFPESDILLGLGQPLKALNILESQKSKRNSGELWFRIGRLHYGLRNYDQSKEAFSRAIEIEPDKAQYHRGLAETLFMLKDYESAVDHSLTSIELVKNFPSAHYILGRSLEKLGDIENARLAFQTAVRIKSDISEKAKRAIENIEDKRNISLKLSNKTTNKFIENQIVIVSGLPRSGTSLMMQMLESGGLDILTDNKREADISNPKGYYEFEPVMSIHKDNSWLATAKSKTVKVVAPLLKYLDPKYRYKVIFMKRDINEVIQSQRKMVGKNIDTVPLKLFNAFHNQLESIDIWKDTEPGVELIYVDYKSLVDSPEEAIKQVENFVGINLDKSQMITRVDKSLYRNKPQQSSVD</sequence>
<keyword evidence="4" id="KW-1185">Reference proteome</keyword>
<dbReference type="InterPro" id="IPR000863">
    <property type="entry name" value="Sulfotransferase_dom"/>
</dbReference>
<dbReference type="PANTHER" id="PTHR10151:SF120">
    <property type="entry name" value="BIS(5'-ADENOSYL)-TRIPHOSPHATASE"/>
    <property type="match status" value="1"/>
</dbReference>
<organism evidence="3 4">
    <name type="scientific">Gangjinia marincola</name>
    <dbReference type="NCBI Taxonomy" id="578463"/>
    <lineage>
        <taxon>Bacteria</taxon>
        <taxon>Pseudomonadati</taxon>
        <taxon>Bacteroidota</taxon>
        <taxon>Flavobacteriia</taxon>
        <taxon>Flavobacteriales</taxon>
        <taxon>Flavobacteriaceae</taxon>
        <taxon>Gangjinia</taxon>
    </lineage>
</organism>
<evidence type="ECO:0000256" key="1">
    <source>
        <dbReference type="PROSITE-ProRule" id="PRU00339"/>
    </source>
</evidence>
<dbReference type="RefSeq" id="WP_343768132.1">
    <property type="nucleotide sequence ID" value="NZ_BAAAFG010000016.1"/>
</dbReference>
<accession>A0ABN1MJM6</accession>
<dbReference type="Proteomes" id="UP001500507">
    <property type="component" value="Unassembled WGS sequence"/>
</dbReference>
<dbReference type="Pfam" id="PF01663">
    <property type="entry name" value="Phosphodiest"/>
    <property type="match status" value="1"/>
</dbReference>
<feature type="domain" description="Sulfotransferase" evidence="2">
    <location>
        <begin position="662"/>
        <end position="838"/>
    </location>
</feature>
<evidence type="ECO:0000313" key="4">
    <source>
        <dbReference type="Proteomes" id="UP001500507"/>
    </source>
</evidence>
<dbReference type="Gene3D" id="3.40.720.10">
    <property type="entry name" value="Alkaline Phosphatase, subunit A"/>
    <property type="match status" value="1"/>
</dbReference>
<comment type="caution">
    <text evidence="3">The sequence shown here is derived from an EMBL/GenBank/DDBJ whole genome shotgun (WGS) entry which is preliminary data.</text>
</comment>
<gene>
    <name evidence="3" type="ORF">GCM10009117_24500</name>
</gene>
<protein>
    <recommendedName>
        <fullName evidence="2">Sulfotransferase domain-containing protein</fullName>
    </recommendedName>
</protein>
<dbReference type="Pfam" id="PF13432">
    <property type="entry name" value="TPR_16"/>
    <property type="match status" value="1"/>
</dbReference>
<dbReference type="SMART" id="SM00028">
    <property type="entry name" value="TPR"/>
    <property type="match status" value="3"/>
</dbReference>
<dbReference type="PROSITE" id="PS50293">
    <property type="entry name" value="TPR_REGION"/>
    <property type="match status" value="1"/>
</dbReference>
<dbReference type="SUPFAM" id="SSF53649">
    <property type="entry name" value="Alkaline phosphatase-like"/>
    <property type="match status" value="1"/>
</dbReference>